<sequence length="96" mass="9848">MHGQYKIPGGKLVVVDLELDQGRLHQVQVSGDFFIEPDSALALINQALQGQPADAGHATFSAAIQAALPADVQLYGISADGVAVAVQRALGLGDAA</sequence>
<evidence type="ECO:0000313" key="2">
    <source>
        <dbReference type="Proteomes" id="UP000050956"/>
    </source>
</evidence>
<reference evidence="1 2" key="1">
    <citation type="submission" date="2015-05" db="EMBL/GenBank/DDBJ databases">
        <title>Genome sequencing and analysis of members of genus Stenotrophomonas.</title>
        <authorList>
            <person name="Patil P.P."/>
            <person name="Midha S."/>
            <person name="Patil P.B."/>
        </authorList>
    </citation>
    <scope>NUCLEOTIDE SEQUENCE [LARGE SCALE GENOMIC DNA]</scope>
    <source>
        <strain evidence="1 2">DSM 24757</strain>
    </source>
</reference>
<dbReference type="AlphaFoldDB" id="A0A0R0D5S5"/>
<accession>A0A0R0D5S5</accession>
<dbReference type="GO" id="GO:0016874">
    <property type="term" value="F:ligase activity"/>
    <property type="evidence" value="ECO:0007669"/>
    <property type="project" value="UniProtKB-KW"/>
</dbReference>
<dbReference type="EMBL" id="LDJM01000052">
    <property type="protein sequence ID" value="KRG73954.1"/>
    <property type="molecule type" value="Genomic_DNA"/>
</dbReference>
<dbReference type="Gene3D" id="3.30.390.50">
    <property type="entry name" value="CO dehydrogenase flavoprotein, C-terminal domain"/>
    <property type="match status" value="1"/>
</dbReference>
<dbReference type="PATRIC" id="fig|336566.3.peg.2632"/>
<dbReference type="Proteomes" id="UP000050956">
    <property type="component" value="Unassembled WGS sequence"/>
</dbReference>
<dbReference type="STRING" id="336566.ABB30_14990"/>
<evidence type="ECO:0000313" key="1">
    <source>
        <dbReference type="EMBL" id="KRG73954.1"/>
    </source>
</evidence>
<proteinExistence type="predicted"/>
<organism evidence="1 2">
    <name type="scientific">Stenotrophomonas ginsengisoli</name>
    <dbReference type="NCBI Taxonomy" id="336566"/>
    <lineage>
        <taxon>Bacteria</taxon>
        <taxon>Pseudomonadati</taxon>
        <taxon>Pseudomonadota</taxon>
        <taxon>Gammaproteobacteria</taxon>
        <taxon>Lysobacterales</taxon>
        <taxon>Lysobacteraceae</taxon>
        <taxon>Stenotrophomonas</taxon>
    </lineage>
</organism>
<comment type="caution">
    <text evidence="1">The sequence shown here is derived from an EMBL/GenBank/DDBJ whole genome shotgun (WGS) entry which is preliminary data.</text>
</comment>
<name>A0A0R0D5S5_9GAMM</name>
<protein>
    <submittedName>
        <fullName evidence="1">Biotin--protein ligase</fullName>
    </submittedName>
</protein>
<keyword evidence="1" id="KW-0436">Ligase</keyword>
<gene>
    <name evidence="1" type="ORF">ABB30_14990</name>
</gene>
<dbReference type="RefSeq" id="WP_057639110.1">
    <property type="nucleotide sequence ID" value="NZ_LDJM01000052.1"/>
</dbReference>
<keyword evidence="2" id="KW-1185">Reference proteome</keyword>